<dbReference type="Proteomes" id="UP000249590">
    <property type="component" value="Unassembled WGS sequence"/>
</dbReference>
<evidence type="ECO:0000313" key="3">
    <source>
        <dbReference type="Proteomes" id="UP000249590"/>
    </source>
</evidence>
<gene>
    <name evidence="2" type="ORF">DLJ53_28780</name>
</gene>
<dbReference type="InterPro" id="IPR037185">
    <property type="entry name" value="EmrE-like"/>
</dbReference>
<evidence type="ECO:0008006" key="4">
    <source>
        <dbReference type="Google" id="ProtNLM"/>
    </source>
</evidence>
<dbReference type="OrthoDB" id="9805206at2"/>
<dbReference type="Pfam" id="PF04342">
    <property type="entry name" value="DMT_6"/>
    <property type="match status" value="1"/>
</dbReference>
<sequence>MSSWLSGPLWPAIAPIVLLLCSNVFMTFAWYGHLRFEGRALWLVVLVSWGIAFFEYCLAVPANRIGHRVYSAAELKTIQEVITLIVFAVFSVTVLGERFTLNHGIGFVFIFIGVAFVFRGPF</sequence>
<feature type="transmembrane region" description="Helical" evidence="1">
    <location>
        <begin position="78"/>
        <end position="95"/>
    </location>
</feature>
<feature type="transmembrane region" description="Helical" evidence="1">
    <location>
        <begin position="101"/>
        <end position="118"/>
    </location>
</feature>
<name>A0A8B2NKG6_9HYPH</name>
<dbReference type="AlphaFoldDB" id="A0A8B2NKG6"/>
<feature type="transmembrane region" description="Helical" evidence="1">
    <location>
        <begin position="40"/>
        <end position="58"/>
    </location>
</feature>
<comment type="caution">
    <text evidence="2">The sequence shown here is derived from an EMBL/GenBank/DDBJ whole genome shotgun (WGS) entry which is preliminary data.</text>
</comment>
<dbReference type="SUPFAM" id="SSF103481">
    <property type="entry name" value="Multidrug resistance efflux transporter EmrE"/>
    <property type="match status" value="1"/>
</dbReference>
<dbReference type="PIRSF" id="PIRSF021239">
    <property type="entry name" value="UCP021239"/>
    <property type="match status" value="1"/>
</dbReference>
<feature type="transmembrane region" description="Helical" evidence="1">
    <location>
        <begin position="12"/>
        <end position="34"/>
    </location>
</feature>
<keyword evidence="3" id="KW-1185">Reference proteome</keyword>
<keyword evidence="1" id="KW-1133">Transmembrane helix</keyword>
<dbReference type="RefSeq" id="WP_111351676.1">
    <property type="nucleotide sequence ID" value="NZ_JAIWKD010000004.1"/>
</dbReference>
<accession>A0A8B2NKG6</accession>
<dbReference type="InterPro" id="IPR007437">
    <property type="entry name" value="DUF486"/>
</dbReference>
<evidence type="ECO:0000256" key="1">
    <source>
        <dbReference type="SAM" id="Phobius"/>
    </source>
</evidence>
<dbReference type="PANTHER" id="PTHR38482:SF1">
    <property type="entry name" value="DMT FAMILY PROTEIN"/>
    <property type="match status" value="1"/>
</dbReference>
<keyword evidence="1" id="KW-0472">Membrane</keyword>
<keyword evidence="1" id="KW-0812">Transmembrane</keyword>
<protein>
    <recommendedName>
        <fullName evidence="4">DMT family protein</fullName>
    </recommendedName>
</protein>
<reference evidence="2 3" key="1">
    <citation type="submission" date="2018-05" db="EMBL/GenBank/DDBJ databases">
        <title>Acuticoccus sediminis sp. nov., isolated from deep-sea sediment of Indian Ocean.</title>
        <authorList>
            <person name="Liu X."/>
            <person name="Lai Q."/>
            <person name="Du Y."/>
            <person name="Sun F."/>
            <person name="Zhang X."/>
            <person name="Wang S."/>
            <person name="Shao Z."/>
        </authorList>
    </citation>
    <scope>NUCLEOTIDE SEQUENCE [LARGE SCALE GENOMIC DNA]</scope>
    <source>
        <strain evidence="2 3">PTG4-2</strain>
    </source>
</reference>
<dbReference type="EMBL" id="QHHQ01000008">
    <property type="protein sequence ID" value="RAH97831.1"/>
    <property type="molecule type" value="Genomic_DNA"/>
</dbReference>
<dbReference type="PANTHER" id="PTHR38482">
    <property type="entry name" value="DMT FAMILY PROTEIN"/>
    <property type="match status" value="1"/>
</dbReference>
<proteinExistence type="predicted"/>
<organism evidence="2 3">
    <name type="scientific">Acuticoccus sediminis</name>
    <dbReference type="NCBI Taxonomy" id="2184697"/>
    <lineage>
        <taxon>Bacteria</taxon>
        <taxon>Pseudomonadati</taxon>
        <taxon>Pseudomonadota</taxon>
        <taxon>Alphaproteobacteria</taxon>
        <taxon>Hyphomicrobiales</taxon>
        <taxon>Amorphaceae</taxon>
        <taxon>Acuticoccus</taxon>
    </lineage>
</organism>
<evidence type="ECO:0000313" key="2">
    <source>
        <dbReference type="EMBL" id="RAH97831.1"/>
    </source>
</evidence>